<dbReference type="EMBL" id="JAKUCV010007516">
    <property type="protein sequence ID" value="KAJ4823129.1"/>
    <property type="molecule type" value="Genomic_DNA"/>
</dbReference>
<dbReference type="Gene3D" id="3.40.640.10">
    <property type="entry name" value="Type I PLP-dependent aspartate aminotransferase-like (Major domain)"/>
    <property type="match status" value="1"/>
</dbReference>
<sequence>MGSLSKIAFSPLEPIEFSKESERVIDFITQYYNNIEKYPVRSQAKPGYLKPELPNSAPYSPESLEDILKDIESKIIPGLTHWQSPNFFAYSPINASTSGFLGEMLCSGFNIISFCWIASPAATELETIVMDWMAKMIELPPSFMSSGNGGGVMQTSTCEAIVCTLAAARDKVLTDIGHEAITKLVVYGSDQTHSALQKGAKIVGFPPSNFRCLPTYFSDGFTLSPQTLEDAIQEDIKSGFIPLYLCATIGTTACAAVDPIEGLGKVARKYNLWFHIDAAYGGSACICPEFRPYLDGVELVDSLSISPHKWLLTNMDCSCLWVQNRKDLINSLSTSPEYLRNAASESNSVIDYKDWQIALTRRFRALKLWVVIRQHGLATLRYHIRSDVKLAAYFELLVTADSRFEVLLPTKLALVCFRLKPGQNDEEGALINQEMNKKLLQEVNKTGQAFITHGVAGGVYFLRCSVGAALTEERHVEGLWKLIQEKASSVVL</sequence>
<comment type="similarity">
    <text evidence="2 7">Belongs to the group II decarboxylase family.</text>
</comment>
<dbReference type="CDD" id="cd06450">
    <property type="entry name" value="DOPA_deC_like"/>
    <property type="match status" value="1"/>
</dbReference>
<evidence type="ECO:0000256" key="3">
    <source>
        <dbReference type="ARBA" id="ARBA00022793"/>
    </source>
</evidence>
<dbReference type="GO" id="GO:0030170">
    <property type="term" value="F:pyridoxal phosphate binding"/>
    <property type="evidence" value="ECO:0007669"/>
    <property type="project" value="InterPro"/>
</dbReference>
<keyword evidence="9" id="KW-1185">Reference proteome</keyword>
<keyword evidence="3" id="KW-0210">Decarboxylase</keyword>
<evidence type="ECO:0000256" key="5">
    <source>
        <dbReference type="ARBA" id="ARBA00023239"/>
    </source>
</evidence>
<evidence type="ECO:0008006" key="10">
    <source>
        <dbReference type="Google" id="ProtNLM"/>
    </source>
</evidence>
<protein>
    <recommendedName>
        <fullName evidence="10">Tyrosine decarboxylase</fullName>
    </recommendedName>
</protein>
<accession>A0A9Q0F1H1</accession>
<dbReference type="PRINTS" id="PR00800">
    <property type="entry name" value="YHDCRBOXLASE"/>
</dbReference>
<keyword evidence="4 6" id="KW-0663">Pyridoxal phosphate</keyword>
<dbReference type="InterPro" id="IPR002129">
    <property type="entry name" value="PyrdxlP-dep_de-COase"/>
</dbReference>
<dbReference type="FunFam" id="3.40.640.10:FF:000025">
    <property type="entry name" value="Histidine decarboxylase"/>
    <property type="match status" value="1"/>
</dbReference>
<dbReference type="OrthoDB" id="639767at2759"/>
<name>A0A9Q0F1H1_9ROSI</name>
<dbReference type="Gene3D" id="1.20.1340.10">
    <property type="entry name" value="dopa decarboxylase, N-terminal domain"/>
    <property type="match status" value="1"/>
</dbReference>
<dbReference type="GO" id="GO:0006520">
    <property type="term" value="P:amino acid metabolic process"/>
    <property type="evidence" value="ECO:0007669"/>
    <property type="project" value="InterPro"/>
</dbReference>
<evidence type="ECO:0000256" key="1">
    <source>
        <dbReference type="ARBA" id="ARBA00001933"/>
    </source>
</evidence>
<dbReference type="Pfam" id="PF00282">
    <property type="entry name" value="Pyridoxal_deC"/>
    <property type="match status" value="1"/>
</dbReference>
<evidence type="ECO:0000256" key="4">
    <source>
        <dbReference type="ARBA" id="ARBA00022898"/>
    </source>
</evidence>
<evidence type="ECO:0000313" key="8">
    <source>
        <dbReference type="EMBL" id="KAJ4823129.1"/>
    </source>
</evidence>
<comment type="caution">
    <text evidence="8">The sequence shown here is derived from an EMBL/GenBank/DDBJ whole genome shotgun (WGS) entry which is preliminary data.</text>
</comment>
<dbReference type="GO" id="GO:0005737">
    <property type="term" value="C:cytoplasm"/>
    <property type="evidence" value="ECO:0007669"/>
    <property type="project" value="TreeGrafter"/>
</dbReference>
<gene>
    <name evidence="8" type="ORF">Tsubulata_001899</name>
</gene>
<comment type="cofactor">
    <cofactor evidence="1 6 7">
        <name>pyridoxal 5'-phosphate</name>
        <dbReference type="ChEBI" id="CHEBI:597326"/>
    </cofactor>
</comment>
<keyword evidence="5 7" id="KW-0456">Lyase</keyword>
<dbReference type="InterPro" id="IPR015421">
    <property type="entry name" value="PyrdxlP-dep_Trfase_major"/>
</dbReference>
<dbReference type="InterPro" id="IPR015424">
    <property type="entry name" value="PyrdxlP-dep_Trfase"/>
</dbReference>
<organism evidence="8 9">
    <name type="scientific">Turnera subulata</name>
    <dbReference type="NCBI Taxonomy" id="218843"/>
    <lineage>
        <taxon>Eukaryota</taxon>
        <taxon>Viridiplantae</taxon>
        <taxon>Streptophyta</taxon>
        <taxon>Embryophyta</taxon>
        <taxon>Tracheophyta</taxon>
        <taxon>Spermatophyta</taxon>
        <taxon>Magnoliopsida</taxon>
        <taxon>eudicotyledons</taxon>
        <taxon>Gunneridae</taxon>
        <taxon>Pentapetalae</taxon>
        <taxon>rosids</taxon>
        <taxon>fabids</taxon>
        <taxon>Malpighiales</taxon>
        <taxon>Passifloraceae</taxon>
        <taxon>Turnera</taxon>
    </lineage>
</organism>
<dbReference type="GO" id="GO:0016831">
    <property type="term" value="F:carboxy-lyase activity"/>
    <property type="evidence" value="ECO:0007669"/>
    <property type="project" value="UniProtKB-KW"/>
</dbReference>
<reference evidence="8" key="1">
    <citation type="submission" date="2022-02" db="EMBL/GenBank/DDBJ databases">
        <authorList>
            <person name="Henning P.M."/>
            <person name="McCubbin A.G."/>
            <person name="Shore J.S."/>
        </authorList>
    </citation>
    <scope>NUCLEOTIDE SEQUENCE</scope>
    <source>
        <strain evidence="8">F60SS</strain>
        <tissue evidence="8">Leaves</tissue>
    </source>
</reference>
<dbReference type="InterPro" id="IPR010977">
    <property type="entry name" value="Aromatic_deC"/>
</dbReference>
<dbReference type="AlphaFoldDB" id="A0A9Q0F1H1"/>
<dbReference type="SUPFAM" id="SSF53383">
    <property type="entry name" value="PLP-dependent transferases"/>
    <property type="match status" value="1"/>
</dbReference>
<evidence type="ECO:0000256" key="6">
    <source>
        <dbReference type="PIRSR" id="PIRSR602129-50"/>
    </source>
</evidence>
<dbReference type="PANTHER" id="PTHR11999">
    <property type="entry name" value="GROUP II PYRIDOXAL-5-PHOSPHATE DECARBOXYLASE"/>
    <property type="match status" value="1"/>
</dbReference>
<proteinExistence type="inferred from homology"/>
<dbReference type="InterPro" id="IPR015422">
    <property type="entry name" value="PyrdxlP-dep_Trfase_small"/>
</dbReference>
<evidence type="ECO:0000256" key="7">
    <source>
        <dbReference type="RuleBase" id="RU000382"/>
    </source>
</evidence>
<dbReference type="Proteomes" id="UP001141552">
    <property type="component" value="Unassembled WGS sequence"/>
</dbReference>
<dbReference type="Gene3D" id="3.90.1150.10">
    <property type="entry name" value="Aspartate Aminotransferase, domain 1"/>
    <property type="match status" value="1"/>
</dbReference>
<feature type="modified residue" description="N6-(pyridoxal phosphate)lysine" evidence="6">
    <location>
        <position position="309"/>
    </location>
</feature>
<dbReference type="PANTHER" id="PTHR11999:SF169">
    <property type="entry name" value="TYROSINE DECARBOXYLASE 1-LIKE"/>
    <property type="match status" value="1"/>
</dbReference>
<reference evidence="8" key="2">
    <citation type="journal article" date="2023" name="Plants (Basel)">
        <title>Annotation of the Turnera subulata (Passifloraceae) Draft Genome Reveals the S-Locus Evolved after the Divergence of Turneroideae from Passifloroideae in a Stepwise Manner.</title>
        <authorList>
            <person name="Henning P.M."/>
            <person name="Roalson E.H."/>
            <person name="Mir W."/>
            <person name="McCubbin A.G."/>
            <person name="Shore J.S."/>
        </authorList>
    </citation>
    <scope>NUCLEOTIDE SEQUENCE</scope>
    <source>
        <strain evidence="8">F60SS</strain>
    </source>
</reference>
<dbReference type="GO" id="GO:0019752">
    <property type="term" value="P:carboxylic acid metabolic process"/>
    <property type="evidence" value="ECO:0007669"/>
    <property type="project" value="InterPro"/>
</dbReference>
<evidence type="ECO:0000256" key="2">
    <source>
        <dbReference type="ARBA" id="ARBA00009533"/>
    </source>
</evidence>
<evidence type="ECO:0000313" key="9">
    <source>
        <dbReference type="Proteomes" id="UP001141552"/>
    </source>
</evidence>